<dbReference type="Proteomes" id="UP000295431">
    <property type="component" value="Unassembled WGS sequence"/>
</dbReference>
<keyword evidence="2" id="KW-1185">Reference proteome</keyword>
<name>A0A4R4P1Z2_9ACTN</name>
<reference evidence="1 2" key="1">
    <citation type="submission" date="2019-03" db="EMBL/GenBank/DDBJ databases">
        <title>Draft genome sequences of novel Actinobacteria.</title>
        <authorList>
            <person name="Sahin N."/>
            <person name="Ay H."/>
            <person name="Saygin H."/>
        </authorList>
    </citation>
    <scope>NUCLEOTIDE SEQUENCE [LARGE SCALE GENOMIC DNA]</scope>
    <source>
        <strain evidence="1 2">DSM 45347</strain>
    </source>
</reference>
<accession>A0A4R4P1Z2</accession>
<dbReference type="NCBIfam" id="NF047389">
    <property type="entry name" value="ATPase_Sll1717"/>
    <property type="match status" value="1"/>
</dbReference>
<dbReference type="AlphaFoldDB" id="A0A4R4P1Z2"/>
<evidence type="ECO:0000313" key="2">
    <source>
        <dbReference type="Proteomes" id="UP000295431"/>
    </source>
</evidence>
<proteinExistence type="predicted"/>
<dbReference type="OrthoDB" id="9179688at2"/>
<comment type="caution">
    <text evidence="1">The sequence shown here is derived from an EMBL/GenBank/DDBJ whole genome shotgun (WGS) entry which is preliminary data.</text>
</comment>
<dbReference type="EMBL" id="SMJW01000064">
    <property type="protein sequence ID" value="TDC15594.1"/>
    <property type="molecule type" value="Genomic_DNA"/>
</dbReference>
<organism evidence="1 2">
    <name type="scientific">Actinomadura bangladeshensis</name>
    <dbReference type="NCBI Taxonomy" id="453573"/>
    <lineage>
        <taxon>Bacteria</taxon>
        <taxon>Bacillati</taxon>
        <taxon>Actinomycetota</taxon>
        <taxon>Actinomycetes</taxon>
        <taxon>Streptosporangiales</taxon>
        <taxon>Thermomonosporaceae</taxon>
        <taxon>Actinomadura</taxon>
    </lineage>
</organism>
<dbReference type="InterPro" id="IPR059206">
    <property type="entry name" value="Sll1717-like"/>
</dbReference>
<sequence length="433" mass="48783">MLARRERAAGSHVIELSPEDYSYELLGSTMEAEHAGSWAKTGAYAAAWKYLIYVLVMKALARKGMRLTKGGGREIHRYIRDNHGAQQLGTLSLLVSYLKRLEAIKIGPIEAGVRTRELDRLYKLEEIHNLLPALQRVLDGQRVAVVVDELDRGWDSSEDAKAFVSGLFQACVSINGLHRNLRVYVSLRQELYDDIPALYEDAQKHRDLLEKIHWSEESLLELIARRIRYSAREKGFDIEALERAGDSACWSAVFSAPPGRERGASFGYMVDRTLYRPRELIQFCSEALEQARGRVSALPVPYAAIERSEYGYSAERTKDIAAEYRSQYPGLLSVFEVFRSRPHTIGREELELLCLELAFGDLPTHGTESWLPLRDPNDLIEILWRSGLLTAQPTGGGPFLGSHQAQHLNLAAVQRFRVHDMFRASLGLTAGDA</sequence>
<gene>
    <name evidence="1" type="ORF">E1284_15110</name>
</gene>
<protein>
    <submittedName>
        <fullName evidence="1">Uncharacterized protein</fullName>
    </submittedName>
</protein>
<evidence type="ECO:0000313" key="1">
    <source>
        <dbReference type="EMBL" id="TDC15594.1"/>
    </source>
</evidence>